<sequence>MMNGIFLNSSNVGDYINDSLCSDGQSVNICQSLVEKIEKYDLSSNEDLNSRLFICRELIKQTDNINTEQAISSALEEAIAQASSELDALNAWTEGGNDVISPILEIMLEDIINDESNAKKQEDLMQLLVFDLLIHQDEWGIDLNSIFGGQAKKYFGYITENFGSGMHNIYQGNDKDTPEKIVSWFLSSVIDKIPELIGEKIPSTSVTAKVAEFLGNEENRNKLLDLAENYDVKDSISHIESTSTHISPALKLFLMGQAAYIGLIDENKWESFIKADVNELKGYLNLGSNASNKAISDWLVGQSIGWEYDRSGQLDYNRGHEGGIPVEMLKNFFDRFPPRVLTDDELKKINRIGDNVKMIMQTLKYWFQILRDERVAIARNI</sequence>
<dbReference type="EMBL" id="MF374350">
    <property type="protein sequence ID" value="AWK60025.1"/>
    <property type="molecule type" value="Genomic_DNA"/>
</dbReference>
<reference evidence="1" key="1">
    <citation type="submission" date="2017-06" db="EMBL/GenBank/DDBJ databases">
        <title>T3SS gene cluster in Vibrio cholerae nonO1/nonO139 isolated in Russia.</title>
        <authorList>
            <person name="Monakhova E.V."/>
            <person name="Omel'chuk E.V."/>
            <person name="Pisanov R.V."/>
            <person name="Arkhangel'skaya I.V."/>
        </authorList>
    </citation>
    <scope>NUCLEOTIDE SEQUENCE</scope>
    <source>
        <strain evidence="1">R-9771</strain>
    </source>
</reference>
<dbReference type="RefSeq" id="WP_148526989.1">
    <property type="nucleotide sequence ID" value="NZ_VSIA01000035.1"/>
</dbReference>
<proteinExistence type="predicted"/>
<name>A0A2U8JDS4_VIBCL</name>
<accession>A0A2U8JDS4</accession>
<evidence type="ECO:0000313" key="1">
    <source>
        <dbReference type="EMBL" id="AWK60025.1"/>
    </source>
</evidence>
<organism evidence="1">
    <name type="scientific">Vibrio cholerae</name>
    <dbReference type="NCBI Taxonomy" id="666"/>
    <lineage>
        <taxon>Bacteria</taxon>
        <taxon>Pseudomonadati</taxon>
        <taxon>Pseudomonadota</taxon>
        <taxon>Gammaproteobacteria</taxon>
        <taxon>Vibrionales</taxon>
        <taxon>Vibrionaceae</taxon>
        <taxon>Vibrio</taxon>
    </lineage>
</organism>
<dbReference type="AlphaFoldDB" id="A0A2U8JDS4"/>
<protein>
    <submittedName>
        <fullName evidence="1">Uncharacterized protein</fullName>
    </submittedName>
</protein>